<evidence type="ECO:0000313" key="2">
    <source>
        <dbReference type="Proteomes" id="UP001500839"/>
    </source>
</evidence>
<dbReference type="EMBL" id="BAABKQ010000001">
    <property type="protein sequence ID" value="GAA4809608.1"/>
    <property type="molecule type" value="Genomic_DNA"/>
</dbReference>
<keyword evidence="2" id="KW-1185">Reference proteome</keyword>
<organism evidence="1 2">
    <name type="scientific">Tomitella cavernea</name>
    <dbReference type="NCBI Taxonomy" id="1387982"/>
    <lineage>
        <taxon>Bacteria</taxon>
        <taxon>Bacillati</taxon>
        <taxon>Actinomycetota</taxon>
        <taxon>Actinomycetes</taxon>
        <taxon>Mycobacteriales</taxon>
        <taxon>Tomitella</taxon>
    </lineage>
</organism>
<name>A0ABP9CIM1_9ACTN</name>
<dbReference type="RefSeq" id="WP_200170745.1">
    <property type="nucleotide sequence ID" value="NZ_BAABKQ010000001.1"/>
</dbReference>
<sequence length="125" mass="13691">MYDYFGVAVVWPVQREERYGAAVWVYDEVVPGVQVSPVDFGVEVQMLGASEEVTGGGGQQAQDAYRQAVRTAYRIVSPPGTHIDVAPQCRVRVPGIGDLDVVGDPDQRLHPRVGHTTIRCERKVG</sequence>
<protein>
    <submittedName>
        <fullName evidence="1">Uncharacterized protein</fullName>
    </submittedName>
</protein>
<proteinExistence type="predicted"/>
<evidence type="ECO:0000313" key="1">
    <source>
        <dbReference type="EMBL" id="GAA4809608.1"/>
    </source>
</evidence>
<gene>
    <name evidence="1" type="ORF">GCM10023353_12060</name>
</gene>
<comment type="caution">
    <text evidence="1">The sequence shown here is derived from an EMBL/GenBank/DDBJ whole genome shotgun (WGS) entry which is preliminary data.</text>
</comment>
<reference evidence="2" key="1">
    <citation type="journal article" date="2019" name="Int. J. Syst. Evol. Microbiol.">
        <title>The Global Catalogue of Microorganisms (GCM) 10K type strain sequencing project: providing services to taxonomists for standard genome sequencing and annotation.</title>
        <authorList>
            <consortium name="The Broad Institute Genomics Platform"/>
            <consortium name="The Broad Institute Genome Sequencing Center for Infectious Disease"/>
            <person name="Wu L."/>
            <person name="Ma J."/>
        </authorList>
    </citation>
    <scope>NUCLEOTIDE SEQUENCE [LARGE SCALE GENOMIC DNA]</scope>
    <source>
        <strain evidence="2">JCM 18542</strain>
    </source>
</reference>
<accession>A0ABP9CIM1</accession>
<dbReference type="Proteomes" id="UP001500839">
    <property type="component" value="Unassembled WGS sequence"/>
</dbReference>